<evidence type="ECO:0000313" key="2">
    <source>
        <dbReference type="EMBL" id="MBB5190700.1"/>
    </source>
</evidence>
<proteinExistence type="predicted"/>
<keyword evidence="1" id="KW-1133">Transmembrane helix</keyword>
<dbReference type="RefSeq" id="WP_184098942.1">
    <property type="nucleotide sequence ID" value="NZ_JACHHN010000002.1"/>
</dbReference>
<name>A0A840RE98_9NEIS</name>
<dbReference type="AlphaFoldDB" id="A0A840RE98"/>
<evidence type="ECO:0000256" key="1">
    <source>
        <dbReference type="SAM" id="Phobius"/>
    </source>
</evidence>
<evidence type="ECO:0000313" key="3">
    <source>
        <dbReference type="Proteomes" id="UP000543030"/>
    </source>
</evidence>
<organism evidence="2 3">
    <name type="scientific">Silvimonas terrae</name>
    <dbReference type="NCBI Taxonomy" id="300266"/>
    <lineage>
        <taxon>Bacteria</taxon>
        <taxon>Pseudomonadati</taxon>
        <taxon>Pseudomonadota</taxon>
        <taxon>Betaproteobacteria</taxon>
        <taxon>Neisseriales</taxon>
        <taxon>Chitinibacteraceae</taxon>
        <taxon>Silvimonas</taxon>
    </lineage>
</organism>
<accession>A0A840RE98</accession>
<keyword evidence="1" id="KW-0472">Membrane</keyword>
<sequence length="92" mass="9478">MDENGNPVTSGRQSADWTDTLMNVLGGLGSTYLKGKYGQNDTQYVVGQDGKLYPAGVPTTIVGNTGTSTGSTMTIVVVVAVVGVLALVLLKD</sequence>
<reference evidence="2 3" key="1">
    <citation type="submission" date="2020-08" db="EMBL/GenBank/DDBJ databases">
        <title>Genomic Encyclopedia of Type Strains, Phase IV (KMG-IV): sequencing the most valuable type-strain genomes for metagenomic binning, comparative biology and taxonomic classification.</title>
        <authorList>
            <person name="Goeker M."/>
        </authorList>
    </citation>
    <scope>NUCLEOTIDE SEQUENCE [LARGE SCALE GENOMIC DNA]</scope>
    <source>
        <strain evidence="2 3">DSM 18233</strain>
    </source>
</reference>
<gene>
    <name evidence="2" type="ORF">HNQ50_001422</name>
</gene>
<keyword evidence="3" id="KW-1185">Reference proteome</keyword>
<comment type="caution">
    <text evidence="2">The sequence shown here is derived from an EMBL/GenBank/DDBJ whole genome shotgun (WGS) entry which is preliminary data.</text>
</comment>
<dbReference type="EMBL" id="JACHHN010000002">
    <property type="protein sequence ID" value="MBB5190700.1"/>
    <property type="molecule type" value="Genomic_DNA"/>
</dbReference>
<protein>
    <submittedName>
        <fullName evidence="2">Uncharacterized protein</fullName>
    </submittedName>
</protein>
<feature type="transmembrane region" description="Helical" evidence="1">
    <location>
        <begin position="72"/>
        <end position="90"/>
    </location>
</feature>
<dbReference type="Proteomes" id="UP000543030">
    <property type="component" value="Unassembled WGS sequence"/>
</dbReference>
<keyword evidence="1" id="KW-0812">Transmembrane</keyword>